<evidence type="ECO:0000256" key="1">
    <source>
        <dbReference type="SAM" id="Phobius"/>
    </source>
</evidence>
<keyword evidence="1" id="KW-1133">Transmembrane helix</keyword>
<sequence length="55" mass="6659">MKVLRYRCFFLEIFGSSIYIIKTTKEDLNLIFWVMGISFVFLMRQGKYTQDAHKM</sequence>
<proteinExistence type="predicted"/>
<keyword evidence="3" id="KW-1185">Reference proteome</keyword>
<gene>
    <name evidence="2" type="ORF">BROFUL_01146</name>
</gene>
<dbReference type="EMBL" id="LAQJ01000124">
    <property type="protein sequence ID" value="KKO20121.1"/>
    <property type="molecule type" value="Genomic_DNA"/>
</dbReference>
<protein>
    <submittedName>
        <fullName evidence="2">Uncharacterized protein</fullName>
    </submittedName>
</protein>
<organism evidence="2 3">
    <name type="scientific">Candidatus Brocadia fulgida</name>
    <dbReference type="NCBI Taxonomy" id="380242"/>
    <lineage>
        <taxon>Bacteria</taxon>
        <taxon>Pseudomonadati</taxon>
        <taxon>Planctomycetota</taxon>
        <taxon>Candidatus Brocadiia</taxon>
        <taxon>Candidatus Brocadiales</taxon>
        <taxon>Candidatus Brocadiaceae</taxon>
        <taxon>Candidatus Brocadia</taxon>
    </lineage>
</organism>
<accession>A0A0M2UYT4</accession>
<keyword evidence="1" id="KW-0472">Membrane</keyword>
<evidence type="ECO:0000313" key="2">
    <source>
        <dbReference type="EMBL" id="KKO20121.1"/>
    </source>
</evidence>
<dbReference type="Proteomes" id="UP000034954">
    <property type="component" value="Unassembled WGS sequence"/>
</dbReference>
<reference evidence="2 3" key="1">
    <citation type="journal article" date="2013" name="BMC Microbiol.">
        <title>Identification of the type II cytochrome c maturation pathway in anammox bacteria by comparative genomics.</title>
        <authorList>
            <person name="Ferousi C."/>
            <person name="Speth D.R."/>
            <person name="Reimann J."/>
            <person name="Op den Camp H.J."/>
            <person name="Allen J.W."/>
            <person name="Keltjens J.T."/>
            <person name="Jetten M.S."/>
        </authorList>
    </citation>
    <scope>NUCLEOTIDE SEQUENCE [LARGE SCALE GENOMIC DNA]</scope>
    <source>
        <strain evidence="2">RU1</strain>
    </source>
</reference>
<keyword evidence="1" id="KW-0812">Transmembrane</keyword>
<comment type="caution">
    <text evidence="2">The sequence shown here is derived from an EMBL/GenBank/DDBJ whole genome shotgun (WGS) entry which is preliminary data.</text>
</comment>
<feature type="transmembrane region" description="Helical" evidence="1">
    <location>
        <begin position="30"/>
        <end position="46"/>
    </location>
</feature>
<evidence type="ECO:0000313" key="3">
    <source>
        <dbReference type="Proteomes" id="UP000034954"/>
    </source>
</evidence>
<name>A0A0M2UYT4_9BACT</name>
<dbReference type="AlphaFoldDB" id="A0A0M2UYT4"/>